<dbReference type="PANTHER" id="PTHR24221">
    <property type="entry name" value="ATP-BINDING CASSETTE SUB-FAMILY B"/>
    <property type="match status" value="1"/>
</dbReference>
<feature type="transmembrane region" description="Helical" evidence="8">
    <location>
        <begin position="168"/>
        <end position="189"/>
    </location>
</feature>
<keyword evidence="7 8" id="KW-0472">Membrane</keyword>
<dbReference type="InterPro" id="IPR003593">
    <property type="entry name" value="AAA+_ATPase"/>
</dbReference>
<organism evidence="11 12">
    <name type="scientific">Ferirhizobium litorale</name>
    <dbReference type="NCBI Taxonomy" id="2927786"/>
    <lineage>
        <taxon>Bacteria</taxon>
        <taxon>Pseudomonadati</taxon>
        <taxon>Pseudomonadota</taxon>
        <taxon>Alphaproteobacteria</taxon>
        <taxon>Hyphomicrobiales</taxon>
        <taxon>Rhizobiaceae</taxon>
        <taxon>Ferirhizobium</taxon>
    </lineage>
</organism>
<feature type="domain" description="ABC transmembrane type-1" evidence="10">
    <location>
        <begin position="24"/>
        <end position="313"/>
    </location>
</feature>
<evidence type="ECO:0000313" key="12">
    <source>
        <dbReference type="Proteomes" id="UP001161580"/>
    </source>
</evidence>
<keyword evidence="6 8" id="KW-1133">Transmembrane helix</keyword>
<dbReference type="InterPro" id="IPR036640">
    <property type="entry name" value="ABC1_TM_sf"/>
</dbReference>
<dbReference type="InterPro" id="IPR006311">
    <property type="entry name" value="TAT_signal"/>
</dbReference>
<evidence type="ECO:0000259" key="9">
    <source>
        <dbReference type="PROSITE" id="PS50893"/>
    </source>
</evidence>
<sequence length="563" mass="59077">MKSMSGSLRPVVGLFFRQRRRALLTGALFAAATALAGIALLGLSGWFITAAALAGLAPAATIAFDVFAPSAGIRFLALARTGARYGERLTTHDATLRVLAGLREKLFRGWAQPGAARGLALRPAKLLFRLTADIDALDSLYLRVLIPAAVAAASTLMASLVLGLISPVLGLVTCAFLLVAGFGIPLAAGRMALKPARRRAHALEALRSRAVDLVAGQAEFVMSGMLPARCAAVAAADSRLAEADDRLNRIDTGVAAGFGLVSTLLLAGTLLAVAALAEAGTIGAPVAALGVLIALAALEPFTGLRRGALELGRTALAARRIGPRLAPNATNAPRPQPPAGLAIRIDDVSVHRNGARQPVLHHLSLDIRTGERIALVGASGAGKSTLLALIAQEIEPFRGQIASLPSTLLTQRTELFQDSLRDNLRLADPDADDCRLKAVLEAAGLGADIELRTEGLDLRLGEGGMGLSGGQSRRLALARLLLRETPVWLLDEPTEGLDGETARDVLNRLAAHSTGRTLVVATHVRREAMTADRIVVLEKGHIVATQRRGEPAFEEVLQRLRPD</sequence>
<gene>
    <name evidence="11" type="primary">cydC</name>
    <name evidence="11" type="ORF">MRS75_10430</name>
</gene>
<dbReference type="SMART" id="SM00382">
    <property type="entry name" value="AAA"/>
    <property type="match status" value="1"/>
</dbReference>
<comment type="similarity">
    <text evidence="2">Belongs to the ABC transporter superfamily.</text>
</comment>
<dbReference type="GO" id="GO:0016887">
    <property type="term" value="F:ATP hydrolysis activity"/>
    <property type="evidence" value="ECO:0007669"/>
    <property type="project" value="InterPro"/>
</dbReference>
<dbReference type="PROSITE" id="PS50929">
    <property type="entry name" value="ABC_TM1F"/>
    <property type="match status" value="1"/>
</dbReference>
<dbReference type="AlphaFoldDB" id="A0AAE3QCR3"/>
<feature type="domain" description="ABC transporter" evidence="9">
    <location>
        <begin position="343"/>
        <end position="560"/>
    </location>
</feature>
<protein>
    <submittedName>
        <fullName evidence="11">Thiol reductant ABC exporter subunit CydC</fullName>
    </submittedName>
</protein>
<keyword evidence="12" id="KW-1185">Reference proteome</keyword>
<evidence type="ECO:0000256" key="8">
    <source>
        <dbReference type="SAM" id="Phobius"/>
    </source>
</evidence>
<proteinExistence type="inferred from homology"/>
<comment type="subcellular location">
    <subcellularLocation>
        <location evidence="1">Cell membrane</location>
        <topology evidence="1">Multi-pass membrane protein</topology>
    </subcellularLocation>
</comment>
<dbReference type="Pfam" id="PF00005">
    <property type="entry name" value="ABC_tran"/>
    <property type="match status" value="1"/>
</dbReference>
<dbReference type="EMBL" id="JALDYZ010000004">
    <property type="protein sequence ID" value="MDI7922501.1"/>
    <property type="molecule type" value="Genomic_DNA"/>
</dbReference>
<evidence type="ECO:0000259" key="10">
    <source>
        <dbReference type="PROSITE" id="PS50929"/>
    </source>
</evidence>
<reference evidence="11" key="1">
    <citation type="submission" date="2022-03" db="EMBL/GenBank/DDBJ databases">
        <title>Fererhizobium litorale gen. nov., sp. nov., isolated from sandy sediments of the Sea of Japan seashore.</title>
        <authorList>
            <person name="Romanenko L."/>
            <person name="Kurilenko V."/>
            <person name="Otstavnykh N."/>
            <person name="Svetashev V."/>
            <person name="Tekutyeva L."/>
            <person name="Isaeva M."/>
            <person name="Mikhailov V."/>
        </authorList>
    </citation>
    <scope>NUCLEOTIDE SEQUENCE</scope>
    <source>
        <strain evidence="11">KMM 9576</strain>
    </source>
</reference>
<dbReference type="GO" id="GO:0034775">
    <property type="term" value="P:glutathione transmembrane transport"/>
    <property type="evidence" value="ECO:0007669"/>
    <property type="project" value="InterPro"/>
</dbReference>
<comment type="caution">
    <text evidence="11">The sequence shown here is derived from an EMBL/GenBank/DDBJ whole genome shotgun (WGS) entry which is preliminary data.</text>
</comment>
<dbReference type="RefSeq" id="WP_311786559.1">
    <property type="nucleotide sequence ID" value="NZ_JALDYY010000005.1"/>
</dbReference>
<dbReference type="InterPro" id="IPR017871">
    <property type="entry name" value="ABC_transporter-like_CS"/>
</dbReference>
<dbReference type="PROSITE" id="PS00211">
    <property type="entry name" value="ABC_TRANSPORTER_1"/>
    <property type="match status" value="1"/>
</dbReference>
<dbReference type="InterPro" id="IPR003439">
    <property type="entry name" value="ABC_transporter-like_ATP-bd"/>
</dbReference>
<dbReference type="SUPFAM" id="SSF52540">
    <property type="entry name" value="P-loop containing nucleoside triphosphate hydrolases"/>
    <property type="match status" value="1"/>
</dbReference>
<dbReference type="InterPro" id="IPR014223">
    <property type="entry name" value="ABC_CydC/D"/>
</dbReference>
<dbReference type="GO" id="GO:0045454">
    <property type="term" value="P:cell redox homeostasis"/>
    <property type="evidence" value="ECO:0007669"/>
    <property type="project" value="InterPro"/>
</dbReference>
<accession>A0AAE3QCR3</accession>
<dbReference type="Gene3D" id="3.40.50.300">
    <property type="entry name" value="P-loop containing nucleotide triphosphate hydrolases"/>
    <property type="match status" value="1"/>
</dbReference>
<dbReference type="SUPFAM" id="SSF90123">
    <property type="entry name" value="ABC transporter transmembrane region"/>
    <property type="match status" value="1"/>
</dbReference>
<dbReference type="Proteomes" id="UP001161580">
    <property type="component" value="Unassembled WGS sequence"/>
</dbReference>
<feature type="transmembrane region" description="Helical" evidence="8">
    <location>
        <begin position="254"/>
        <end position="276"/>
    </location>
</feature>
<dbReference type="PROSITE" id="PS50893">
    <property type="entry name" value="ABC_TRANSPORTER_2"/>
    <property type="match status" value="1"/>
</dbReference>
<feature type="transmembrane region" description="Helical" evidence="8">
    <location>
        <begin position="282"/>
        <end position="301"/>
    </location>
</feature>
<dbReference type="InterPro" id="IPR011527">
    <property type="entry name" value="ABC1_TM_dom"/>
</dbReference>
<dbReference type="GO" id="GO:0005524">
    <property type="term" value="F:ATP binding"/>
    <property type="evidence" value="ECO:0007669"/>
    <property type="project" value="UniProtKB-KW"/>
</dbReference>
<feature type="transmembrane region" description="Helical" evidence="8">
    <location>
        <begin position="46"/>
        <end position="68"/>
    </location>
</feature>
<keyword evidence="4" id="KW-0547">Nucleotide-binding</keyword>
<feature type="transmembrane region" description="Helical" evidence="8">
    <location>
        <begin position="140"/>
        <end position="162"/>
    </location>
</feature>
<keyword evidence="5" id="KW-0067">ATP-binding</keyword>
<name>A0AAE3QCR3_9HYPH</name>
<evidence type="ECO:0000256" key="6">
    <source>
        <dbReference type="ARBA" id="ARBA00022989"/>
    </source>
</evidence>
<dbReference type="InterPro" id="IPR027417">
    <property type="entry name" value="P-loop_NTPase"/>
</dbReference>
<dbReference type="GO" id="GO:0034040">
    <property type="term" value="F:ATPase-coupled lipid transmembrane transporter activity"/>
    <property type="evidence" value="ECO:0007669"/>
    <property type="project" value="TreeGrafter"/>
</dbReference>
<dbReference type="NCBIfam" id="TIGR02868">
    <property type="entry name" value="CydC"/>
    <property type="match status" value="1"/>
</dbReference>
<evidence type="ECO:0000256" key="4">
    <source>
        <dbReference type="ARBA" id="ARBA00022741"/>
    </source>
</evidence>
<evidence type="ECO:0000313" key="11">
    <source>
        <dbReference type="EMBL" id="MDI7922501.1"/>
    </source>
</evidence>
<dbReference type="Gene3D" id="1.20.1560.10">
    <property type="entry name" value="ABC transporter type 1, transmembrane domain"/>
    <property type="match status" value="1"/>
</dbReference>
<dbReference type="GO" id="GO:0005886">
    <property type="term" value="C:plasma membrane"/>
    <property type="evidence" value="ECO:0007669"/>
    <property type="project" value="UniProtKB-SubCell"/>
</dbReference>
<dbReference type="PROSITE" id="PS51318">
    <property type="entry name" value="TAT"/>
    <property type="match status" value="1"/>
</dbReference>
<dbReference type="PANTHER" id="PTHR24221:SF654">
    <property type="entry name" value="ATP-BINDING CASSETTE SUB-FAMILY B MEMBER 6"/>
    <property type="match status" value="1"/>
</dbReference>
<evidence type="ECO:0000256" key="3">
    <source>
        <dbReference type="ARBA" id="ARBA00022692"/>
    </source>
</evidence>
<evidence type="ECO:0000256" key="7">
    <source>
        <dbReference type="ARBA" id="ARBA00023136"/>
    </source>
</evidence>
<keyword evidence="3 8" id="KW-0812">Transmembrane</keyword>
<dbReference type="GO" id="GO:0140359">
    <property type="term" value="F:ABC-type transporter activity"/>
    <property type="evidence" value="ECO:0007669"/>
    <property type="project" value="InterPro"/>
</dbReference>
<evidence type="ECO:0000256" key="2">
    <source>
        <dbReference type="ARBA" id="ARBA00005417"/>
    </source>
</evidence>
<evidence type="ECO:0000256" key="5">
    <source>
        <dbReference type="ARBA" id="ARBA00022840"/>
    </source>
</evidence>
<evidence type="ECO:0000256" key="1">
    <source>
        <dbReference type="ARBA" id="ARBA00004651"/>
    </source>
</evidence>
<dbReference type="InterPro" id="IPR039421">
    <property type="entry name" value="Type_1_exporter"/>
</dbReference>